<dbReference type="SUPFAM" id="SSF63829">
    <property type="entry name" value="Calcium-dependent phosphotriesterase"/>
    <property type="match status" value="1"/>
</dbReference>
<feature type="transmembrane region" description="Helical" evidence="6">
    <location>
        <begin position="116"/>
        <end position="139"/>
    </location>
</feature>
<dbReference type="PANTHER" id="PTHR32196">
    <property type="entry name" value="ABC TRANSPORTER PERMEASE PROTEIN YPHD-RELATED-RELATED"/>
    <property type="match status" value="1"/>
</dbReference>
<reference evidence="8" key="1">
    <citation type="journal article" date="2021" name="Environ. Microbiol.">
        <title>Cryptic niche differentiation of novel sediment ecotypes of Rugeria pomeroyi correlates with nitrate respiration.</title>
        <authorList>
            <person name="Lin X."/>
            <person name="McNichol J."/>
            <person name="Chu X."/>
            <person name="Qian Y."/>
            <person name="Luo H."/>
        </authorList>
    </citation>
    <scope>NUCLEOTIDE SEQUENCE</scope>
    <source>
        <strain evidence="8">SZCCDBB064</strain>
    </source>
</reference>
<evidence type="ECO:0000256" key="2">
    <source>
        <dbReference type="ARBA" id="ARBA00022475"/>
    </source>
</evidence>
<feature type="transmembrane region" description="Helical" evidence="6">
    <location>
        <begin position="36"/>
        <end position="57"/>
    </location>
</feature>
<dbReference type="Pfam" id="PF20067">
    <property type="entry name" value="SSL_N"/>
    <property type="match status" value="1"/>
</dbReference>
<name>A0A9Q3ZRT5_9RHOB</name>
<evidence type="ECO:0000256" key="1">
    <source>
        <dbReference type="ARBA" id="ARBA00004651"/>
    </source>
</evidence>
<dbReference type="InterPro" id="IPR001851">
    <property type="entry name" value="ABC_transp_permease"/>
</dbReference>
<feature type="transmembrane region" description="Helical" evidence="6">
    <location>
        <begin position="296"/>
        <end position="315"/>
    </location>
</feature>
<feature type="transmembrane region" description="Helical" evidence="6">
    <location>
        <begin position="69"/>
        <end position="85"/>
    </location>
</feature>
<dbReference type="EMBL" id="JAGQAF010000014">
    <property type="protein sequence ID" value="MCE8539522.1"/>
    <property type="molecule type" value="Genomic_DNA"/>
</dbReference>
<evidence type="ECO:0000256" key="5">
    <source>
        <dbReference type="ARBA" id="ARBA00023136"/>
    </source>
</evidence>
<keyword evidence="5 6" id="KW-0472">Membrane</keyword>
<evidence type="ECO:0000256" key="6">
    <source>
        <dbReference type="SAM" id="Phobius"/>
    </source>
</evidence>
<dbReference type="InterPro" id="IPR018119">
    <property type="entry name" value="Strictosidine_synth_cons-reg"/>
</dbReference>
<keyword evidence="3 6" id="KW-0812">Transmembrane</keyword>
<dbReference type="GO" id="GO:0022857">
    <property type="term" value="F:transmembrane transporter activity"/>
    <property type="evidence" value="ECO:0007669"/>
    <property type="project" value="InterPro"/>
</dbReference>
<dbReference type="GO" id="GO:0005886">
    <property type="term" value="C:plasma membrane"/>
    <property type="evidence" value="ECO:0007669"/>
    <property type="project" value="UniProtKB-SubCell"/>
</dbReference>
<feature type="transmembrane region" description="Helical" evidence="6">
    <location>
        <begin position="92"/>
        <end position="110"/>
    </location>
</feature>
<feature type="domain" description="Strictosidine synthase conserved region" evidence="7">
    <location>
        <begin position="486"/>
        <end position="572"/>
    </location>
</feature>
<dbReference type="PANTHER" id="PTHR32196:SF63">
    <property type="entry name" value="INNER MEMBRANE ABC TRANSPORTER PERMEASE PROTEIN YJFF"/>
    <property type="match status" value="1"/>
</dbReference>
<dbReference type="Gene3D" id="2.120.10.30">
    <property type="entry name" value="TolB, C-terminal domain"/>
    <property type="match status" value="1"/>
</dbReference>
<proteinExistence type="predicted"/>
<evidence type="ECO:0000313" key="9">
    <source>
        <dbReference type="Proteomes" id="UP000813672"/>
    </source>
</evidence>
<comment type="subcellular location">
    <subcellularLocation>
        <location evidence="1">Cell membrane</location>
        <topology evidence="1">Multi-pass membrane protein</topology>
    </subcellularLocation>
</comment>
<dbReference type="AlphaFoldDB" id="A0A9Q3ZRT5"/>
<accession>A0A9Q3ZRT5</accession>
<dbReference type="CDD" id="cd06579">
    <property type="entry name" value="TM_PBP1_transp_AraH_like"/>
    <property type="match status" value="1"/>
</dbReference>
<dbReference type="InterPro" id="IPR011042">
    <property type="entry name" value="6-blade_b-propeller_TolB-like"/>
</dbReference>
<evidence type="ECO:0000256" key="3">
    <source>
        <dbReference type="ARBA" id="ARBA00022692"/>
    </source>
</evidence>
<feature type="transmembrane region" description="Helical" evidence="6">
    <location>
        <begin position="186"/>
        <end position="208"/>
    </location>
</feature>
<dbReference type="FunFam" id="2.120.10.30:FF:000066">
    <property type="entry name" value="ABC transporter permease protein"/>
    <property type="match status" value="1"/>
</dbReference>
<feature type="transmembrane region" description="Helical" evidence="6">
    <location>
        <begin position="237"/>
        <end position="258"/>
    </location>
</feature>
<evidence type="ECO:0000256" key="4">
    <source>
        <dbReference type="ARBA" id="ARBA00022989"/>
    </source>
</evidence>
<feature type="transmembrane region" description="Helical" evidence="6">
    <location>
        <begin position="270"/>
        <end position="289"/>
    </location>
</feature>
<dbReference type="Pfam" id="PF03088">
    <property type="entry name" value="Str_synth"/>
    <property type="match status" value="1"/>
</dbReference>
<dbReference type="Proteomes" id="UP000813672">
    <property type="component" value="Unassembled WGS sequence"/>
</dbReference>
<keyword evidence="2" id="KW-1003">Cell membrane</keyword>
<feature type="transmembrane region" description="Helical" evidence="6">
    <location>
        <begin position="151"/>
        <end position="174"/>
    </location>
</feature>
<keyword evidence="4 6" id="KW-1133">Transmembrane helix</keyword>
<comment type="caution">
    <text evidence="8">The sequence shown here is derived from an EMBL/GenBank/DDBJ whole genome shotgun (WGS) entry which is preliminary data.</text>
</comment>
<gene>
    <name evidence="8" type="ORF">KBY27_18850</name>
</gene>
<organism evidence="8 9">
    <name type="scientific">Ruegeria pomeroyi</name>
    <dbReference type="NCBI Taxonomy" id="89184"/>
    <lineage>
        <taxon>Bacteria</taxon>
        <taxon>Pseudomonadati</taxon>
        <taxon>Pseudomonadota</taxon>
        <taxon>Alphaproteobacteria</taxon>
        <taxon>Rhodobacterales</taxon>
        <taxon>Roseobacteraceae</taxon>
        <taxon>Ruegeria</taxon>
    </lineage>
</organism>
<evidence type="ECO:0000313" key="8">
    <source>
        <dbReference type="EMBL" id="MCE8539522.1"/>
    </source>
</evidence>
<protein>
    <submittedName>
        <fullName evidence="8">SMP-30/gluconolactonase/LRE family protein</fullName>
    </submittedName>
</protein>
<sequence>MAARTGASSVLQTLQSRFSFRIFLSDLLSKSWMEPAIPFAIMVALITYFSLTVPNYATAYNLVELPRQFAEFGFVAIAMAIVIISGGIDLSVGAIVGIVNLVALLMISVFQMPVGVVFAASVLCGAILGGFNGVLIGYLKARPFLTTMVTLIIYRAIVEIINKAYAVQIATAWVDNSAWDFLGDGLILGVPVNVVILIAVALVGHVFLRNSRPGWHIMSIGSSRKAARHVGIKVERLLCLTYVMSGALCGLAGVLYAARQNSPGTDTGTGWEVTALTAVVLGGISLAGGKGTIGRAMIGAVIVFVLVNGLVRLGMPGPVTSVGLGLLLLAAVGLDVKWAKNRAKVIQKIYVNPTRVDFGPMPEIARDSGSPLAENNALATVEAIGLDQIEGPEDVILDRQGRLYGSTREGWIVRFSGEDFSQRDVFARIGGRPLGMAFDKEENLIVCVGGMGLYGVRPDGEVYKLTDQTNRTWYKLNDDSRLRLADDLDIAPDGKIYFSEATIRYEMHSWHVDGVEGRGNGRLVEHDPATGETRTVVKSMVFPNGVCVTHDGQAVLVASTWLCKIFRYWIAGPKKGQMDIWADNFPGYLDNINRASDGGYWVALVGIRYPAFDLAMRSPRFRYRMVKEIPVDEWIFPGVNNGCVIKLDANGKPEASYWDPGGENHPTITSMREHKGYLYLGGLENNRIGRLKLKGVDETWTGWDSYWGDKRRELS</sequence>
<evidence type="ECO:0000259" key="7">
    <source>
        <dbReference type="Pfam" id="PF03088"/>
    </source>
</evidence>
<dbReference type="Pfam" id="PF02653">
    <property type="entry name" value="BPD_transp_2"/>
    <property type="match status" value="1"/>
</dbReference>